<comment type="caution">
    <text evidence="9">Lacks conserved residue(s) required for the propagation of feature annotation.</text>
</comment>
<gene>
    <name evidence="11" type="ORF">JOB18_015802</name>
</gene>
<evidence type="ECO:0000256" key="2">
    <source>
        <dbReference type="ARBA" id="ARBA00004613"/>
    </source>
</evidence>
<dbReference type="GO" id="GO:0046872">
    <property type="term" value="F:metal ion binding"/>
    <property type="evidence" value="ECO:0007669"/>
    <property type="project" value="UniProtKB-KW"/>
</dbReference>
<comment type="cofactor">
    <cofactor evidence="1">
        <name>Ca(2+)</name>
        <dbReference type="ChEBI" id="CHEBI:29108"/>
    </cofactor>
</comment>
<dbReference type="Proteomes" id="UP000693946">
    <property type="component" value="Linkage Group LG9"/>
</dbReference>
<keyword evidence="4" id="KW-0479">Metal-binding</keyword>
<dbReference type="PROSITE" id="PS51828">
    <property type="entry name" value="PTX_2"/>
    <property type="match status" value="1"/>
</dbReference>
<dbReference type="EMBL" id="JAGKHQ010000021">
    <property type="protein sequence ID" value="KAG7474729.1"/>
    <property type="molecule type" value="Genomic_DNA"/>
</dbReference>
<dbReference type="SMART" id="SM00159">
    <property type="entry name" value="PTX"/>
    <property type="match status" value="1"/>
</dbReference>
<proteinExistence type="inferred from homology"/>
<dbReference type="PANTHER" id="PTHR45869:SF7">
    <property type="entry name" value="C-REACTIVE PROTEIN"/>
    <property type="match status" value="1"/>
</dbReference>
<evidence type="ECO:0000256" key="5">
    <source>
        <dbReference type="ARBA" id="ARBA00022729"/>
    </source>
</evidence>
<evidence type="ECO:0000256" key="8">
    <source>
        <dbReference type="ARBA" id="ARBA00038102"/>
    </source>
</evidence>
<organism evidence="11 12">
    <name type="scientific">Solea senegalensis</name>
    <name type="common">Senegalese sole</name>
    <dbReference type="NCBI Taxonomy" id="28829"/>
    <lineage>
        <taxon>Eukaryota</taxon>
        <taxon>Metazoa</taxon>
        <taxon>Chordata</taxon>
        <taxon>Craniata</taxon>
        <taxon>Vertebrata</taxon>
        <taxon>Euteleostomi</taxon>
        <taxon>Actinopterygii</taxon>
        <taxon>Neopterygii</taxon>
        <taxon>Teleostei</taxon>
        <taxon>Neoteleostei</taxon>
        <taxon>Acanthomorphata</taxon>
        <taxon>Carangaria</taxon>
        <taxon>Pleuronectiformes</taxon>
        <taxon>Pleuronectoidei</taxon>
        <taxon>Soleidae</taxon>
        <taxon>Solea</taxon>
    </lineage>
</organism>
<keyword evidence="5" id="KW-0732">Signal</keyword>
<evidence type="ECO:0000256" key="6">
    <source>
        <dbReference type="ARBA" id="ARBA00022837"/>
    </source>
</evidence>
<feature type="domain" description="Pentraxin (PTX)" evidence="10">
    <location>
        <begin position="104"/>
        <end position="305"/>
    </location>
</feature>
<evidence type="ECO:0000256" key="1">
    <source>
        <dbReference type="ARBA" id="ARBA00001913"/>
    </source>
</evidence>
<dbReference type="AlphaFoldDB" id="A0AAV6PSY5"/>
<comment type="similarity">
    <text evidence="8">Belongs to the pentraxin family.</text>
</comment>
<evidence type="ECO:0000313" key="11">
    <source>
        <dbReference type="EMBL" id="KAG7474729.1"/>
    </source>
</evidence>
<comment type="subcellular location">
    <subcellularLocation>
        <location evidence="2">Secreted</location>
    </subcellularLocation>
</comment>
<reference evidence="11 12" key="1">
    <citation type="journal article" date="2021" name="Sci. Rep.">
        <title>Chromosome anchoring in Senegalese sole (Solea senegalensis) reveals sex-associated markers and genome rearrangements in flatfish.</title>
        <authorList>
            <person name="Guerrero-Cozar I."/>
            <person name="Gomez-Garrido J."/>
            <person name="Berbel C."/>
            <person name="Martinez-Blanch J.F."/>
            <person name="Alioto T."/>
            <person name="Claros M.G."/>
            <person name="Gagnaire P.A."/>
            <person name="Manchado M."/>
        </authorList>
    </citation>
    <scope>NUCLEOTIDE SEQUENCE [LARGE SCALE GENOMIC DNA]</scope>
    <source>
        <strain evidence="11">Sse05_10M</strain>
    </source>
</reference>
<evidence type="ECO:0000256" key="4">
    <source>
        <dbReference type="ARBA" id="ARBA00022723"/>
    </source>
</evidence>
<dbReference type="InterPro" id="IPR051005">
    <property type="entry name" value="Pentraxin_domain"/>
</dbReference>
<dbReference type="InterPro" id="IPR001759">
    <property type="entry name" value="PTX_dom"/>
</dbReference>
<keyword evidence="12" id="KW-1185">Reference proteome</keyword>
<protein>
    <submittedName>
        <fullName evidence="11">C-reactive protein-like</fullName>
    </submittedName>
</protein>
<evidence type="ECO:0000313" key="12">
    <source>
        <dbReference type="Proteomes" id="UP000693946"/>
    </source>
</evidence>
<name>A0AAV6PSY5_SOLSE</name>
<sequence>MKRMKVATDDPSLHLCCFLTHTHSKHGPLGDAVRPGSRVDVSELLLCGCTVTEYLRFFRYVEWVHSLERIHPGHKVKDTQSKMEKLLLLFALISTCFAAPQDLSNKVFVFPKETNTDHIKLLTTKTQFNAFTVCLRFFTDLKRPYGLFSLATPTKSNSLVIYKPDVQNVLRIHAVDPHTDFQSVSFAANAWHSLCTTWSSDNGLAQVWLNGKPTIKRFITSGLPITGAPKTILGQEQDKYDGGFDLSQSFVGMISKVHMWDHVVAPAEIRRYMNGKYFTPGNVFNWQALEYEIIGKIYVEEDQENM</sequence>
<keyword evidence="3" id="KW-0964">Secreted</keyword>
<dbReference type="GO" id="GO:0005576">
    <property type="term" value="C:extracellular region"/>
    <property type="evidence" value="ECO:0007669"/>
    <property type="project" value="UniProtKB-SubCell"/>
</dbReference>
<dbReference type="FunFam" id="2.60.120.200:FF:000070">
    <property type="entry name" value="Serum amyloid P-component"/>
    <property type="match status" value="1"/>
</dbReference>
<comment type="caution">
    <text evidence="11">The sequence shown here is derived from an EMBL/GenBank/DDBJ whole genome shotgun (WGS) entry which is preliminary data.</text>
</comment>
<evidence type="ECO:0000259" key="10">
    <source>
        <dbReference type="PROSITE" id="PS51828"/>
    </source>
</evidence>
<dbReference type="Pfam" id="PF00354">
    <property type="entry name" value="Pentaxin"/>
    <property type="match status" value="1"/>
</dbReference>
<keyword evidence="6" id="KW-0106">Calcium</keyword>
<dbReference type="PANTHER" id="PTHR45869">
    <property type="entry name" value="C-REACTIVE PROTEIN-RELATED"/>
    <property type="match status" value="1"/>
</dbReference>
<accession>A0AAV6PSY5</accession>
<evidence type="ECO:0000256" key="9">
    <source>
        <dbReference type="PROSITE-ProRule" id="PRU01172"/>
    </source>
</evidence>
<evidence type="ECO:0000256" key="3">
    <source>
        <dbReference type="ARBA" id="ARBA00022525"/>
    </source>
</evidence>
<evidence type="ECO:0000256" key="7">
    <source>
        <dbReference type="ARBA" id="ARBA00023157"/>
    </source>
</evidence>
<keyword evidence="7" id="KW-1015">Disulfide bond</keyword>